<dbReference type="PANTHER" id="PTHR11012">
    <property type="entry name" value="PROTEIN KINASE-LIKE DOMAIN-CONTAINING"/>
    <property type="match status" value="1"/>
</dbReference>
<gene>
    <name evidence="2" type="ORF">PR048_015650</name>
</gene>
<dbReference type="Proteomes" id="UP001159363">
    <property type="component" value="Chromosome 4"/>
</dbReference>
<organism evidence="2 3">
    <name type="scientific">Dryococelus australis</name>
    <dbReference type="NCBI Taxonomy" id="614101"/>
    <lineage>
        <taxon>Eukaryota</taxon>
        <taxon>Metazoa</taxon>
        <taxon>Ecdysozoa</taxon>
        <taxon>Arthropoda</taxon>
        <taxon>Hexapoda</taxon>
        <taxon>Insecta</taxon>
        <taxon>Pterygota</taxon>
        <taxon>Neoptera</taxon>
        <taxon>Polyneoptera</taxon>
        <taxon>Phasmatodea</taxon>
        <taxon>Verophasmatodea</taxon>
        <taxon>Anareolatae</taxon>
        <taxon>Phasmatidae</taxon>
        <taxon>Eurycanthinae</taxon>
        <taxon>Dryococelus</taxon>
    </lineage>
</organism>
<name>A0ABQ9HHV0_9NEOP</name>
<protein>
    <recommendedName>
        <fullName evidence="1">CHK kinase-like domain-containing protein</fullName>
    </recommendedName>
</protein>
<sequence>MLDSIVDSVWIRQVLRRHLEDNGRPVVDIIVRPFCGGSGFASELYEALTQDAPLIVKLLPRTPRGTYRNLQQQYLNERHFYEEVLPHLVSVAGAHSIVEQLFPAFVCAHQDDFNTLIAVEDLRPLGFSHAGGPLDETHVTLALRELGRFHALSYVAKKIDGASFLKIVNSVRQPRTEEICIEISPMIKDFLGFAAESFRRFYPIDSEKFSGKLEGLADLADMFGKLTEPEEPLAVCCHGDFHRNNILFKYDTDGKPTSARFIDFQLKTYSSPAVDISLVMFLSSSPEVWELSWDELLGVYRFSVLDSMAGILGRPREVVEVDYSVKGLQEDFRRYCVHGFLVAVFFLPVAMLEPRHYELVRQHVPGDVTTPDNSKKFASLVRRYCSEKVKRRLATLLKHMMERDFI</sequence>
<dbReference type="Gene3D" id="3.90.1200.10">
    <property type="match status" value="1"/>
</dbReference>
<dbReference type="SMART" id="SM00587">
    <property type="entry name" value="CHK"/>
    <property type="match status" value="1"/>
</dbReference>
<evidence type="ECO:0000259" key="1">
    <source>
        <dbReference type="SMART" id="SM00587"/>
    </source>
</evidence>
<dbReference type="InterPro" id="IPR015897">
    <property type="entry name" value="CHK_kinase-like"/>
</dbReference>
<keyword evidence="3" id="KW-1185">Reference proteome</keyword>
<dbReference type="Pfam" id="PF02958">
    <property type="entry name" value="EcKL"/>
    <property type="match status" value="1"/>
</dbReference>
<accession>A0ABQ9HHV0</accession>
<evidence type="ECO:0000313" key="3">
    <source>
        <dbReference type="Proteomes" id="UP001159363"/>
    </source>
</evidence>
<dbReference type="InterPro" id="IPR011009">
    <property type="entry name" value="Kinase-like_dom_sf"/>
</dbReference>
<dbReference type="SUPFAM" id="SSF56112">
    <property type="entry name" value="Protein kinase-like (PK-like)"/>
    <property type="match status" value="1"/>
</dbReference>
<evidence type="ECO:0000313" key="2">
    <source>
        <dbReference type="EMBL" id="KAJ8883795.1"/>
    </source>
</evidence>
<reference evidence="2 3" key="1">
    <citation type="submission" date="2023-02" db="EMBL/GenBank/DDBJ databases">
        <title>LHISI_Scaffold_Assembly.</title>
        <authorList>
            <person name="Stuart O.P."/>
            <person name="Cleave R."/>
            <person name="Magrath M.J.L."/>
            <person name="Mikheyev A.S."/>
        </authorList>
    </citation>
    <scope>NUCLEOTIDE SEQUENCE [LARGE SCALE GENOMIC DNA]</scope>
    <source>
        <strain evidence="2">Daus_M_001</strain>
        <tissue evidence="2">Leg muscle</tissue>
    </source>
</reference>
<dbReference type="InterPro" id="IPR004119">
    <property type="entry name" value="EcKL"/>
</dbReference>
<proteinExistence type="predicted"/>
<dbReference type="PANTHER" id="PTHR11012:SF4">
    <property type="entry name" value="LD42035P"/>
    <property type="match status" value="1"/>
</dbReference>
<dbReference type="EMBL" id="JARBHB010000005">
    <property type="protein sequence ID" value="KAJ8883795.1"/>
    <property type="molecule type" value="Genomic_DNA"/>
</dbReference>
<comment type="caution">
    <text evidence="2">The sequence shown here is derived from an EMBL/GenBank/DDBJ whole genome shotgun (WGS) entry which is preliminary data.</text>
</comment>
<feature type="domain" description="CHK kinase-like" evidence="1">
    <location>
        <begin position="117"/>
        <end position="311"/>
    </location>
</feature>